<evidence type="ECO:0000313" key="1">
    <source>
        <dbReference type="EnsemblProtists" id="PYU1_T004731"/>
    </source>
</evidence>
<dbReference type="AlphaFoldDB" id="K3WID9"/>
<dbReference type="OMA" id="TELWRFF"/>
<protein>
    <submittedName>
        <fullName evidence="1">Uncharacterized protein</fullName>
    </submittedName>
</protein>
<keyword evidence="2" id="KW-1185">Reference proteome</keyword>
<reference evidence="2" key="2">
    <citation type="submission" date="2010-04" db="EMBL/GenBank/DDBJ databases">
        <authorList>
            <person name="Buell R."/>
            <person name="Hamilton J."/>
            <person name="Hostetler J."/>
        </authorList>
    </citation>
    <scope>NUCLEOTIDE SEQUENCE [LARGE SCALE GENOMIC DNA]</scope>
    <source>
        <strain evidence="2">DAOM:BR144</strain>
    </source>
</reference>
<dbReference type="HOGENOM" id="CLU_046796_0_0_1"/>
<dbReference type="eggNOG" id="ENOG502SQQH">
    <property type="taxonomic scope" value="Eukaryota"/>
</dbReference>
<evidence type="ECO:0000313" key="2">
    <source>
        <dbReference type="Proteomes" id="UP000019132"/>
    </source>
</evidence>
<dbReference type="InParanoid" id="K3WID9"/>
<dbReference type="EnsemblProtists" id="PYU1_T004731">
    <property type="protein sequence ID" value="PYU1_T004731"/>
    <property type="gene ID" value="PYU1_G004720"/>
</dbReference>
<name>K3WID9_GLOUD</name>
<dbReference type="EMBL" id="GL376631">
    <property type="status" value="NOT_ANNOTATED_CDS"/>
    <property type="molecule type" value="Genomic_DNA"/>
</dbReference>
<sequence>MPKDVWRLCKQFNDEDIESTNTITQTAFFYLIQEEKRSLTKTIFRLAHIPLSQPKLTFDEYLCCVCTFASFTEVELLKFFYEVYNEAGATGGTMGESDILKLGRELQDMNSAYAKNVTVLTKRMASNDLVSQQMLLTFQDFEWLSRQNKVAFYPLFRMQRNVRMGNLGEAYWVEKTREKLEIQQMLAFMAHHNGKQPAVDWKTKVLDIVFHRETSAVRVRRRAKLMYDAQYRQLRGLGK</sequence>
<reference evidence="1" key="3">
    <citation type="submission" date="2015-02" db="UniProtKB">
        <authorList>
            <consortium name="EnsemblProtists"/>
        </authorList>
    </citation>
    <scope>IDENTIFICATION</scope>
    <source>
        <strain evidence="1">DAOM BR144</strain>
    </source>
</reference>
<organism evidence="1 2">
    <name type="scientific">Globisporangium ultimum (strain ATCC 200006 / CBS 805.95 / DAOM BR144)</name>
    <name type="common">Pythium ultimum</name>
    <dbReference type="NCBI Taxonomy" id="431595"/>
    <lineage>
        <taxon>Eukaryota</taxon>
        <taxon>Sar</taxon>
        <taxon>Stramenopiles</taxon>
        <taxon>Oomycota</taxon>
        <taxon>Peronosporomycetes</taxon>
        <taxon>Pythiales</taxon>
        <taxon>Pythiaceae</taxon>
        <taxon>Globisporangium</taxon>
    </lineage>
</organism>
<accession>K3WID9</accession>
<dbReference type="Proteomes" id="UP000019132">
    <property type="component" value="Unassembled WGS sequence"/>
</dbReference>
<dbReference type="VEuPathDB" id="FungiDB:PYU1_G004720"/>
<reference evidence="2" key="1">
    <citation type="journal article" date="2010" name="Genome Biol.">
        <title>Genome sequence of the necrotrophic plant pathogen Pythium ultimum reveals original pathogenicity mechanisms and effector repertoire.</title>
        <authorList>
            <person name="Levesque C.A."/>
            <person name="Brouwer H."/>
            <person name="Cano L."/>
            <person name="Hamilton J.P."/>
            <person name="Holt C."/>
            <person name="Huitema E."/>
            <person name="Raffaele S."/>
            <person name="Robideau G.P."/>
            <person name="Thines M."/>
            <person name="Win J."/>
            <person name="Zerillo M.M."/>
            <person name="Beakes G.W."/>
            <person name="Boore J.L."/>
            <person name="Busam D."/>
            <person name="Dumas B."/>
            <person name="Ferriera S."/>
            <person name="Fuerstenberg S.I."/>
            <person name="Gachon C.M."/>
            <person name="Gaulin E."/>
            <person name="Govers F."/>
            <person name="Grenville-Briggs L."/>
            <person name="Horner N."/>
            <person name="Hostetler J."/>
            <person name="Jiang R.H."/>
            <person name="Johnson J."/>
            <person name="Krajaejun T."/>
            <person name="Lin H."/>
            <person name="Meijer H.J."/>
            <person name="Moore B."/>
            <person name="Morris P."/>
            <person name="Phuntmart V."/>
            <person name="Puiu D."/>
            <person name="Shetty J."/>
            <person name="Stajich J.E."/>
            <person name="Tripathy S."/>
            <person name="Wawra S."/>
            <person name="van West P."/>
            <person name="Whitty B.R."/>
            <person name="Coutinho P.M."/>
            <person name="Henrissat B."/>
            <person name="Martin F."/>
            <person name="Thomas P.D."/>
            <person name="Tyler B.M."/>
            <person name="De Vries R.P."/>
            <person name="Kamoun S."/>
            <person name="Yandell M."/>
            <person name="Tisserat N."/>
            <person name="Buell C.R."/>
        </authorList>
    </citation>
    <scope>NUCLEOTIDE SEQUENCE</scope>
    <source>
        <strain evidence="2">DAOM:BR144</strain>
    </source>
</reference>
<proteinExistence type="predicted"/>